<dbReference type="PANTHER" id="PTHR21248:SF22">
    <property type="entry name" value="PHOSPHOLIPASE D"/>
    <property type="match status" value="1"/>
</dbReference>
<dbReference type="SUPFAM" id="SSF56024">
    <property type="entry name" value="Phospholipase D/nuclease"/>
    <property type="match status" value="2"/>
</dbReference>
<keyword evidence="8" id="KW-0443">Lipid metabolism</keyword>
<evidence type="ECO:0000313" key="15">
    <source>
        <dbReference type="EMBL" id="MCC2189599.1"/>
    </source>
</evidence>
<dbReference type="InterPro" id="IPR001736">
    <property type="entry name" value="PLipase_D/transphosphatidylase"/>
</dbReference>
<gene>
    <name evidence="15" type="primary">cls</name>
    <name evidence="15" type="ORF">LKD71_07240</name>
</gene>
<feature type="domain" description="PLD phosphodiesterase" evidence="14">
    <location>
        <begin position="275"/>
        <end position="302"/>
    </location>
</feature>
<dbReference type="Pfam" id="PF13396">
    <property type="entry name" value="PLDc_N"/>
    <property type="match status" value="1"/>
</dbReference>
<dbReference type="CDD" id="cd09154">
    <property type="entry name" value="PLDc_SMU_988_like_1"/>
    <property type="match status" value="1"/>
</dbReference>
<keyword evidence="6" id="KW-0677">Repeat</keyword>
<dbReference type="EMBL" id="JAJEPR010000009">
    <property type="protein sequence ID" value="MCC2189599.1"/>
    <property type="molecule type" value="Genomic_DNA"/>
</dbReference>
<proteinExistence type="predicted"/>
<keyword evidence="5 13" id="KW-0812">Transmembrane</keyword>
<dbReference type="SMART" id="SM00155">
    <property type="entry name" value="PLDc"/>
    <property type="match status" value="2"/>
</dbReference>
<evidence type="ECO:0000256" key="9">
    <source>
        <dbReference type="ARBA" id="ARBA00023136"/>
    </source>
</evidence>
<evidence type="ECO:0000256" key="5">
    <source>
        <dbReference type="ARBA" id="ARBA00022692"/>
    </source>
</evidence>
<evidence type="ECO:0000256" key="7">
    <source>
        <dbReference type="ARBA" id="ARBA00022989"/>
    </source>
</evidence>
<evidence type="ECO:0000256" key="12">
    <source>
        <dbReference type="NCBIfam" id="TIGR04265"/>
    </source>
</evidence>
<evidence type="ECO:0000313" key="16">
    <source>
        <dbReference type="Proteomes" id="UP001197875"/>
    </source>
</evidence>
<keyword evidence="10" id="KW-0594">Phospholipid biosynthesis</keyword>
<sequence>MKKTEETKNTEGIKRKELVKKIENSQTVQKGKKGISSVIFGRTFLVFFSLFLQLIFMVWGYYWLASKWYFVNGVVTVLGVLEVIYVANERSNPAFKLAWTIVILALPIFGSLLYLFVETQPATKWINKRLQSMHAYSKKYWKQDKEVLEELEETNDQVAHLARYVNHFGGFSVYKDTSAKYFPSGEAKFEELLIQLRKAEKFIFMEYFIVAEGYMWESVLEILKAKVKEGVEVRFLYDGMCCLSLLPYHYPQELESYGIQCHMFAPIVPALSTRQNNRDHRKIVVIDGKVAFTGGINLADEYINRKERFGHWKDTAIMITGEAVRSFTIMFLEMWSVDKNLRNMPLELFEKYLDIVPDKESEPGDGFIMPYGDSPLDNEAVGEQVYMDILYTAKDYVHIMTPYLILSNEMITALTYAAKRGVDVKIIMPHIPDKWYAFVLAKTYYNELLDAGVKIYEYTPGFVHAKVFTSDDEKAVVGTINLDYRSLYLHFECAVYLYQNEEIPSIEEDFQETFAKCQEVLPSDYKRQKFFDRMAGRVLRILAPLM</sequence>
<dbReference type="InterPro" id="IPR025202">
    <property type="entry name" value="PLD-like_dom"/>
</dbReference>
<keyword evidence="7 13" id="KW-1133">Transmembrane helix</keyword>
<keyword evidence="9 13" id="KW-0472">Membrane</keyword>
<evidence type="ECO:0000256" key="8">
    <source>
        <dbReference type="ARBA" id="ARBA00023098"/>
    </source>
</evidence>
<evidence type="ECO:0000256" key="3">
    <source>
        <dbReference type="ARBA" id="ARBA00022516"/>
    </source>
</evidence>
<keyword evidence="16" id="KW-1185">Reference proteome</keyword>
<feature type="transmembrane region" description="Helical" evidence="13">
    <location>
        <begin position="39"/>
        <end position="62"/>
    </location>
</feature>
<feature type="domain" description="PLD phosphodiesterase" evidence="14">
    <location>
        <begin position="459"/>
        <end position="486"/>
    </location>
</feature>
<dbReference type="PANTHER" id="PTHR21248">
    <property type="entry name" value="CARDIOLIPIN SYNTHASE"/>
    <property type="match status" value="1"/>
</dbReference>
<evidence type="ECO:0000256" key="13">
    <source>
        <dbReference type="SAM" id="Phobius"/>
    </source>
</evidence>
<dbReference type="GO" id="GO:0032049">
    <property type="term" value="P:cardiolipin biosynthetic process"/>
    <property type="evidence" value="ECO:0007669"/>
    <property type="project" value="UniProtKB-UniRule"/>
</dbReference>
<evidence type="ECO:0000256" key="10">
    <source>
        <dbReference type="ARBA" id="ARBA00023209"/>
    </source>
</evidence>
<name>A0AAE3J650_9FIRM</name>
<accession>A0AAE3J650</accession>
<feature type="transmembrane region" description="Helical" evidence="13">
    <location>
        <begin position="97"/>
        <end position="117"/>
    </location>
</feature>
<dbReference type="NCBIfam" id="TIGR04265">
    <property type="entry name" value="bac_cardiolipin"/>
    <property type="match status" value="1"/>
</dbReference>
<comment type="caution">
    <text evidence="15">The sequence shown here is derived from an EMBL/GenBank/DDBJ whole genome shotgun (WGS) entry which is preliminary data.</text>
</comment>
<keyword evidence="2" id="KW-1003">Cell membrane</keyword>
<organism evidence="15 16">
    <name type="scientific">Fusicatenibacter faecihominis</name>
    <dbReference type="NCBI Taxonomy" id="2881276"/>
    <lineage>
        <taxon>Bacteria</taxon>
        <taxon>Bacillati</taxon>
        <taxon>Bacillota</taxon>
        <taxon>Clostridia</taxon>
        <taxon>Lachnospirales</taxon>
        <taxon>Lachnospiraceae</taxon>
        <taxon>Fusicatenibacter</taxon>
    </lineage>
</organism>
<evidence type="ECO:0000256" key="6">
    <source>
        <dbReference type="ARBA" id="ARBA00022737"/>
    </source>
</evidence>
<dbReference type="RefSeq" id="WP_178045005.1">
    <property type="nucleotide sequence ID" value="NZ_JAJEPR010000009.1"/>
</dbReference>
<dbReference type="Gene3D" id="3.30.870.10">
    <property type="entry name" value="Endonuclease Chain A"/>
    <property type="match status" value="2"/>
</dbReference>
<dbReference type="GO" id="GO:0008808">
    <property type="term" value="F:cardiolipin synthase activity"/>
    <property type="evidence" value="ECO:0007669"/>
    <property type="project" value="UniProtKB-UniRule"/>
</dbReference>
<dbReference type="Pfam" id="PF13091">
    <property type="entry name" value="PLDc_2"/>
    <property type="match status" value="2"/>
</dbReference>
<evidence type="ECO:0000256" key="2">
    <source>
        <dbReference type="ARBA" id="ARBA00022475"/>
    </source>
</evidence>
<keyword evidence="4" id="KW-0808">Transferase</keyword>
<dbReference type="PROSITE" id="PS50035">
    <property type="entry name" value="PLD"/>
    <property type="match status" value="2"/>
</dbReference>
<comment type="subcellular location">
    <subcellularLocation>
        <location evidence="1">Cell membrane</location>
        <topology evidence="1">Multi-pass membrane protein</topology>
    </subcellularLocation>
</comment>
<keyword evidence="3" id="KW-0444">Lipid biosynthesis</keyword>
<dbReference type="EC" id="2.7.8.-" evidence="12"/>
<dbReference type="InterPro" id="IPR022924">
    <property type="entry name" value="Cardiolipin_synthase"/>
</dbReference>
<protein>
    <recommendedName>
        <fullName evidence="12">Cardiolipin synthase</fullName>
        <ecNumber evidence="12">2.7.8.-</ecNumber>
    </recommendedName>
</protein>
<dbReference type="Proteomes" id="UP001197875">
    <property type="component" value="Unassembled WGS sequence"/>
</dbReference>
<dbReference type="GO" id="GO:0005886">
    <property type="term" value="C:plasma membrane"/>
    <property type="evidence" value="ECO:0007669"/>
    <property type="project" value="UniProtKB-SubCell"/>
</dbReference>
<feature type="transmembrane region" description="Helical" evidence="13">
    <location>
        <begin position="68"/>
        <end position="85"/>
    </location>
</feature>
<dbReference type="InterPro" id="IPR027379">
    <property type="entry name" value="CLS_N"/>
</dbReference>
<keyword evidence="11" id="KW-1208">Phospholipid metabolism</keyword>
<evidence type="ECO:0000259" key="14">
    <source>
        <dbReference type="PROSITE" id="PS50035"/>
    </source>
</evidence>
<evidence type="ECO:0000256" key="1">
    <source>
        <dbReference type="ARBA" id="ARBA00004651"/>
    </source>
</evidence>
<dbReference type="AlphaFoldDB" id="A0AAE3J650"/>
<evidence type="ECO:0000256" key="4">
    <source>
        <dbReference type="ARBA" id="ARBA00022679"/>
    </source>
</evidence>
<evidence type="ECO:0000256" key="11">
    <source>
        <dbReference type="ARBA" id="ARBA00023264"/>
    </source>
</evidence>
<dbReference type="CDD" id="cd09160">
    <property type="entry name" value="PLDc_SMU_988_like_2"/>
    <property type="match status" value="1"/>
</dbReference>
<reference evidence="15 16" key="1">
    <citation type="submission" date="2021-10" db="EMBL/GenBank/DDBJ databases">
        <title>Anaerobic single-cell dispensing facilitates the cultivation of human gut bacteria.</title>
        <authorList>
            <person name="Afrizal A."/>
        </authorList>
    </citation>
    <scope>NUCLEOTIDE SEQUENCE [LARGE SCALE GENOMIC DNA]</scope>
    <source>
        <strain evidence="15 16">CLA-AA-H277</strain>
    </source>
</reference>